<keyword evidence="7 10" id="KW-0407">Ion channel</keyword>
<keyword evidence="11" id="KW-1185">Reference proteome</keyword>
<feature type="transmembrane region" description="Helical" evidence="8">
    <location>
        <begin position="25"/>
        <end position="44"/>
    </location>
</feature>
<dbReference type="EMBL" id="CP054056">
    <property type="protein sequence ID" value="QKJ24682.1"/>
    <property type="molecule type" value="Genomic_DNA"/>
</dbReference>
<dbReference type="Gene3D" id="1.20.5.110">
    <property type="match status" value="1"/>
</dbReference>
<reference evidence="10 11" key="1">
    <citation type="submission" date="2020-05" db="EMBL/GenBank/DDBJ databases">
        <title>Aquirufa sp. strain 15G-AUS-rot a new Aquirufa species.</title>
        <authorList>
            <person name="Pitt A."/>
            <person name="Hahn M.W."/>
        </authorList>
    </citation>
    <scope>NUCLEOTIDE SEQUENCE [LARGE SCALE GENOMIC DNA]</scope>
    <source>
        <strain evidence="10 11">15G-AUS-rot</strain>
    </source>
</reference>
<accession>A0A7D4Q5D9</accession>
<evidence type="ECO:0000256" key="4">
    <source>
        <dbReference type="ARBA" id="ARBA00022989"/>
    </source>
</evidence>
<evidence type="ECO:0000259" key="9">
    <source>
        <dbReference type="Pfam" id="PF07885"/>
    </source>
</evidence>
<dbReference type="PANTHER" id="PTHR11537:SF254">
    <property type="entry name" value="POTASSIUM VOLTAGE-GATED CHANNEL PROTEIN SHAB"/>
    <property type="match status" value="1"/>
</dbReference>
<evidence type="ECO:0000256" key="7">
    <source>
        <dbReference type="ARBA" id="ARBA00023303"/>
    </source>
</evidence>
<evidence type="ECO:0000313" key="10">
    <source>
        <dbReference type="EMBL" id="QKJ24682.1"/>
    </source>
</evidence>
<dbReference type="Proteomes" id="UP000501003">
    <property type="component" value="Chromosome"/>
</dbReference>
<keyword evidence="4 8" id="KW-1133">Transmembrane helix</keyword>
<evidence type="ECO:0000256" key="8">
    <source>
        <dbReference type="SAM" id="Phobius"/>
    </source>
</evidence>
<gene>
    <name evidence="10" type="ORF">HRU87_00260</name>
</gene>
<dbReference type="AlphaFoldDB" id="A0A7D4Q5D9"/>
<name>A0A7D4Q5D9_9MICO</name>
<keyword evidence="2" id="KW-0813">Transport</keyword>
<comment type="subcellular location">
    <subcellularLocation>
        <location evidence="1">Membrane</location>
        <topology evidence="1">Multi-pass membrane protein</topology>
    </subcellularLocation>
</comment>
<feature type="transmembrane region" description="Helical" evidence="8">
    <location>
        <begin position="95"/>
        <end position="119"/>
    </location>
</feature>
<protein>
    <submittedName>
        <fullName evidence="10">Potassium channel family protein</fullName>
    </submittedName>
</protein>
<proteinExistence type="predicted"/>
<keyword evidence="5" id="KW-0406">Ion transport</keyword>
<sequence length="234" mass="25933">MTKPEGGFVEKFRKQLDVFFEKVEYPYMILGFAYLGIFSVQVLAQPPKQIYDALEGASDVIYWIFAIDVLLRALYLGKGFFTFAGIIGFVKQNWLGLASLLLPAFRALRVLRVLIVLRGLKPFMANRASKVGLVVGVTLPILVYTSAISVLEAERGVEGANIQNFPDALWWALASVTTVGYGDRFPVTEDGRYIATILMLVGIGLFSSLTALLAAWVLGENQKREEEKKQADAN</sequence>
<dbReference type="RefSeq" id="WP_173492981.1">
    <property type="nucleotide sequence ID" value="NZ_CP054056.1"/>
</dbReference>
<dbReference type="InterPro" id="IPR013099">
    <property type="entry name" value="K_chnl_dom"/>
</dbReference>
<dbReference type="PRINTS" id="PR00169">
    <property type="entry name" value="KCHANNEL"/>
</dbReference>
<evidence type="ECO:0000256" key="1">
    <source>
        <dbReference type="ARBA" id="ARBA00004141"/>
    </source>
</evidence>
<evidence type="ECO:0000256" key="6">
    <source>
        <dbReference type="ARBA" id="ARBA00023136"/>
    </source>
</evidence>
<dbReference type="Gene3D" id="1.10.287.70">
    <property type="match status" value="1"/>
</dbReference>
<keyword evidence="3 8" id="KW-0812">Transmembrane</keyword>
<keyword evidence="6 8" id="KW-0472">Membrane</keyword>
<dbReference type="KEGG" id="aqg:HRU87_00260"/>
<evidence type="ECO:0000256" key="2">
    <source>
        <dbReference type="ARBA" id="ARBA00022448"/>
    </source>
</evidence>
<feature type="transmembrane region" description="Helical" evidence="8">
    <location>
        <begin position="193"/>
        <end position="219"/>
    </location>
</feature>
<dbReference type="GO" id="GO:0008076">
    <property type="term" value="C:voltage-gated potassium channel complex"/>
    <property type="evidence" value="ECO:0007669"/>
    <property type="project" value="InterPro"/>
</dbReference>
<dbReference type="Pfam" id="PF07885">
    <property type="entry name" value="Ion_trans_2"/>
    <property type="match status" value="1"/>
</dbReference>
<dbReference type="SUPFAM" id="SSF81324">
    <property type="entry name" value="Voltage-gated potassium channels"/>
    <property type="match status" value="1"/>
</dbReference>
<organism evidence="10 11">
    <name type="scientific">Aquiluna borgnonia</name>
    <dbReference type="NCBI Taxonomy" id="2499157"/>
    <lineage>
        <taxon>Bacteria</taxon>
        <taxon>Bacillati</taxon>
        <taxon>Actinomycetota</taxon>
        <taxon>Actinomycetes</taxon>
        <taxon>Micrococcales</taxon>
        <taxon>Microbacteriaceae</taxon>
        <taxon>Luna cluster</taxon>
        <taxon>Luna-1 subcluster</taxon>
        <taxon>Aquiluna</taxon>
    </lineage>
</organism>
<dbReference type="GO" id="GO:0005249">
    <property type="term" value="F:voltage-gated potassium channel activity"/>
    <property type="evidence" value="ECO:0007669"/>
    <property type="project" value="InterPro"/>
</dbReference>
<dbReference type="InterPro" id="IPR028325">
    <property type="entry name" value="VG_K_chnl"/>
</dbReference>
<feature type="transmembrane region" description="Helical" evidence="8">
    <location>
        <begin position="56"/>
        <end position="75"/>
    </location>
</feature>
<evidence type="ECO:0000256" key="3">
    <source>
        <dbReference type="ARBA" id="ARBA00022692"/>
    </source>
</evidence>
<evidence type="ECO:0000256" key="5">
    <source>
        <dbReference type="ARBA" id="ARBA00023065"/>
    </source>
</evidence>
<dbReference type="PANTHER" id="PTHR11537">
    <property type="entry name" value="VOLTAGE-GATED POTASSIUM CHANNEL"/>
    <property type="match status" value="1"/>
</dbReference>
<dbReference type="GO" id="GO:0001508">
    <property type="term" value="P:action potential"/>
    <property type="evidence" value="ECO:0007669"/>
    <property type="project" value="TreeGrafter"/>
</dbReference>
<feature type="transmembrane region" description="Helical" evidence="8">
    <location>
        <begin position="131"/>
        <end position="151"/>
    </location>
</feature>
<feature type="domain" description="Potassium channel" evidence="9">
    <location>
        <begin position="148"/>
        <end position="217"/>
    </location>
</feature>
<evidence type="ECO:0000313" key="11">
    <source>
        <dbReference type="Proteomes" id="UP000501003"/>
    </source>
</evidence>